<comment type="subunit">
    <text evidence="19">Interacts with EPS8. Interacts with LASP1. Interacts with VASP. Interacts with ACTN. Interacts with SORBS2. Interacts with PFN1. Interacts with LPP. Interacts with SPIN90. Interacts with SRC. Interacts with EZR. Interacts with RAI14.</text>
</comment>
<feature type="compositionally biased region" description="Low complexity" evidence="21">
    <location>
        <begin position="440"/>
        <end position="451"/>
    </location>
</feature>
<feature type="compositionally biased region" description="Low complexity" evidence="21">
    <location>
        <begin position="505"/>
        <end position="514"/>
    </location>
</feature>
<dbReference type="GO" id="GO:0001725">
    <property type="term" value="C:stress fiber"/>
    <property type="evidence" value="ECO:0007669"/>
    <property type="project" value="UniProtKB-ARBA"/>
</dbReference>
<keyword evidence="10" id="KW-0597">Phosphoprotein</keyword>
<reference evidence="24" key="1">
    <citation type="journal article" date="2004" name="Nature">
        <title>Genome duplication in the teleost fish Tetraodon nigroviridis reveals the early vertebrate proto-karyotype.</title>
        <authorList>
            <person name="Jaillon O."/>
            <person name="Aury J.-M."/>
            <person name="Brunet F."/>
            <person name="Petit J.-L."/>
            <person name="Stange-Thomann N."/>
            <person name="Mauceli E."/>
            <person name="Bouneau L."/>
            <person name="Fischer C."/>
            <person name="Ozouf-Costaz C."/>
            <person name="Bernot A."/>
            <person name="Nicaud S."/>
            <person name="Jaffe D."/>
            <person name="Fisher S."/>
            <person name="Lutfalla G."/>
            <person name="Dossat C."/>
            <person name="Segurens B."/>
            <person name="Dasilva C."/>
            <person name="Salanoubat M."/>
            <person name="Levy M."/>
            <person name="Boudet N."/>
            <person name="Castellano S."/>
            <person name="Anthouard V."/>
            <person name="Jubin C."/>
            <person name="Castelli V."/>
            <person name="Katinka M."/>
            <person name="Vacherie B."/>
            <person name="Biemont C."/>
            <person name="Skalli Z."/>
            <person name="Cattolico L."/>
            <person name="Poulain J."/>
            <person name="De Berardinis V."/>
            <person name="Cruaud C."/>
            <person name="Duprat S."/>
            <person name="Brottier P."/>
            <person name="Coutanceau J.-P."/>
            <person name="Gouzy J."/>
            <person name="Parra G."/>
            <person name="Lardier G."/>
            <person name="Chapple C."/>
            <person name="McKernan K.J."/>
            <person name="McEwan P."/>
            <person name="Bosak S."/>
            <person name="Kellis M."/>
            <person name="Volff J.-N."/>
            <person name="Guigo R."/>
            <person name="Zody M.C."/>
            <person name="Mesirov J."/>
            <person name="Lindblad-Toh K."/>
            <person name="Birren B."/>
            <person name="Nusbaum C."/>
            <person name="Kahn D."/>
            <person name="Robinson-Rechavi M."/>
            <person name="Laudet V."/>
            <person name="Schachter V."/>
            <person name="Quetier F."/>
            <person name="Saurin W."/>
            <person name="Scarpelli C."/>
            <person name="Wincker P."/>
            <person name="Lander E.S."/>
            <person name="Weissenbach J."/>
            <person name="Roest Crollius H."/>
        </authorList>
    </citation>
    <scope>NUCLEOTIDE SEQUENCE [LARGE SCALE GENOMIC DNA]</scope>
</reference>
<evidence type="ECO:0000256" key="17">
    <source>
        <dbReference type="ARBA" id="ARBA00023319"/>
    </source>
</evidence>
<dbReference type="InParanoid" id="H3DJX5"/>
<dbReference type="Ensembl" id="ENSTNIT00000021054.1">
    <property type="protein sequence ID" value="ENSTNIP00000020821.1"/>
    <property type="gene ID" value="ENSTNIG00000017671.1"/>
</dbReference>
<dbReference type="SUPFAM" id="SSF48726">
    <property type="entry name" value="Immunoglobulin"/>
    <property type="match status" value="5"/>
</dbReference>
<evidence type="ECO:0000256" key="4">
    <source>
        <dbReference type="ARBA" id="ARBA00004246"/>
    </source>
</evidence>
<keyword evidence="13" id="KW-1015">Disulfide bond</keyword>
<dbReference type="FunFam" id="2.60.40.10:FF:001560">
    <property type="entry name" value="palladin isoform X1"/>
    <property type="match status" value="1"/>
</dbReference>
<dbReference type="GO" id="GO:0030426">
    <property type="term" value="C:growth cone"/>
    <property type="evidence" value="ECO:0007669"/>
    <property type="project" value="UniProtKB-SubCell"/>
</dbReference>
<dbReference type="InterPro" id="IPR013783">
    <property type="entry name" value="Ig-like_fold"/>
</dbReference>
<accession>H3DJX5</accession>
<feature type="region of interest" description="Disordered" evidence="21">
    <location>
        <begin position="81"/>
        <end position="105"/>
    </location>
</feature>
<evidence type="ECO:0000256" key="14">
    <source>
        <dbReference type="ARBA" id="ARBA00023203"/>
    </source>
</evidence>
<evidence type="ECO:0000256" key="21">
    <source>
        <dbReference type="SAM" id="MobiDB-lite"/>
    </source>
</evidence>
<dbReference type="GO" id="GO:0005925">
    <property type="term" value="C:focal adhesion"/>
    <property type="evidence" value="ECO:0007669"/>
    <property type="project" value="UniProtKB-SubCell"/>
</dbReference>
<dbReference type="FunFam" id="2.60.40.10:FF:001108">
    <property type="entry name" value="palladin isoform X2"/>
    <property type="match status" value="1"/>
</dbReference>
<dbReference type="Pfam" id="PF07679">
    <property type="entry name" value="I-set"/>
    <property type="match status" value="5"/>
</dbReference>
<evidence type="ECO:0000256" key="13">
    <source>
        <dbReference type="ARBA" id="ARBA00023157"/>
    </source>
</evidence>
<evidence type="ECO:0000256" key="15">
    <source>
        <dbReference type="ARBA" id="ARBA00023212"/>
    </source>
</evidence>
<dbReference type="AlphaFoldDB" id="H3DJX5"/>
<keyword evidence="14" id="KW-0009">Actin-binding</keyword>
<evidence type="ECO:0000256" key="1">
    <source>
        <dbReference type="ARBA" id="ARBA00004188"/>
    </source>
</evidence>
<evidence type="ECO:0000256" key="20">
    <source>
        <dbReference type="ARBA" id="ARBA00072991"/>
    </source>
</evidence>
<evidence type="ECO:0000256" key="7">
    <source>
        <dbReference type="ARBA" id="ARBA00004510"/>
    </source>
</evidence>
<evidence type="ECO:0000313" key="23">
    <source>
        <dbReference type="Ensembl" id="ENSTNIP00000020821.1"/>
    </source>
</evidence>
<feature type="region of interest" description="Disordered" evidence="21">
    <location>
        <begin position="638"/>
        <end position="658"/>
    </location>
</feature>
<evidence type="ECO:0000256" key="3">
    <source>
        <dbReference type="ARBA" id="ARBA00004245"/>
    </source>
</evidence>
<dbReference type="InterPro" id="IPR003599">
    <property type="entry name" value="Ig_sub"/>
</dbReference>
<dbReference type="GO" id="GO:0004672">
    <property type="term" value="F:protein kinase activity"/>
    <property type="evidence" value="ECO:0007669"/>
    <property type="project" value="TreeGrafter"/>
</dbReference>
<keyword evidence="11" id="KW-0677">Repeat</keyword>
<dbReference type="Proteomes" id="UP000007303">
    <property type="component" value="Unassembled WGS sequence"/>
</dbReference>
<feature type="compositionally biased region" description="Low complexity" evidence="21">
    <location>
        <begin position="474"/>
        <end position="497"/>
    </location>
</feature>
<feature type="compositionally biased region" description="Basic residues" evidence="21">
    <location>
        <begin position="758"/>
        <end position="773"/>
    </location>
</feature>
<feature type="compositionally biased region" description="Polar residues" evidence="21">
    <location>
        <begin position="81"/>
        <end position="99"/>
    </location>
</feature>
<dbReference type="GeneTree" id="ENSGT00940000153441"/>
<dbReference type="CDD" id="cd05892">
    <property type="entry name" value="IgI_Myotilin_C"/>
    <property type="match status" value="1"/>
</dbReference>
<dbReference type="PROSITE" id="PS50835">
    <property type="entry name" value="IG_LIKE"/>
    <property type="match status" value="5"/>
</dbReference>
<evidence type="ECO:0000256" key="11">
    <source>
        <dbReference type="ARBA" id="ARBA00022737"/>
    </source>
</evidence>
<feature type="compositionally biased region" description="Basic and acidic residues" evidence="21">
    <location>
        <begin position="774"/>
        <end position="788"/>
    </location>
</feature>
<proteinExistence type="inferred from homology"/>
<keyword evidence="15" id="KW-0206">Cytoskeleton</keyword>
<dbReference type="GO" id="GO:0030027">
    <property type="term" value="C:lamellipodium"/>
    <property type="evidence" value="ECO:0007669"/>
    <property type="project" value="UniProtKB-SubCell"/>
</dbReference>
<dbReference type="Gene3D" id="2.60.40.10">
    <property type="entry name" value="Immunoglobulins"/>
    <property type="match status" value="5"/>
</dbReference>
<feature type="region of interest" description="Disordered" evidence="21">
    <location>
        <begin position="430"/>
        <end position="557"/>
    </location>
</feature>
<protein>
    <recommendedName>
        <fullName evidence="20">Palladin</fullName>
    </recommendedName>
</protein>
<dbReference type="InterPro" id="IPR003598">
    <property type="entry name" value="Ig_sub2"/>
</dbReference>
<evidence type="ECO:0000256" key="2">
    <source>
        <dbReference type="ARBA" id="ARBA00004216"/>
    </source>
</evidence>
<dbReference type="GO" id="GO:0003779">
    <property type="term" value="F:actin binding"/>
    <property type="evidence" value="ECO:0007669"/>
    <property type="project" value="UniProtKB-KW"/>
</dbReference>
<sequence>WFCEGRELHNSPDIQISSDGVLHTLVISEAFEDDTGRYTCIASNCLGADNTSAEVYIEGASSSDSDGEGAVSHLRPGTMPQVQKKTTSMSLTIRSSSPKTPEALPHRSTLVQALSQPSPRMQSPVSSLYGSEASGPPTFTKLLQDVRASEGQVVVLESRVRGSPPLQVRWYRQGEELMDSPDFRILQKKPRSAAESEEICTLVIAEAFPEDGGLFCCAVSNPYGSTSSSAFLTVTAAAEDSSSNGLSGEGSGIEDVTAFPPPPPPTEISLLELAGSEPSPSQRHNIPDKNLVSVSLKMCFNFVNKGSDGVNPSQREGMTNKGDDGARQSPAPPAALAFTSTPQHLVKRLRWSAFQLKQLQDQVLLEQHEGADLQDVPPPPLQPPEEVPPPAPPSPPLPPPPSFQELESNASMQASTFNYARPKQFIAAQSPGGAAYISQSSGSSGSSLSSPLSPPSPHKPFSRVAMPTFTKAGSVESPSSPSSACSSPVRSDMSSPPSSIPPSPASSFLSSVLPSTPPSPTVNALGLPKGNGTVKAFPKKSSVTKTPRTISDSDIQGSKDAVIQDLERKLRFKEERASNGQQRLTYEEKMARRLLGADNAATVLNTQDTEEEPVTQEYKVSSFEQRLISEIEFRLERSPVEESDDDVQHDEDSAGQGAAPAFSQKLKHYKVFEGMPVTFSCKVHGDPKPKVYWFKDGKQISKRSEHYRISRDADGTCSLHTVAASLDDDGNYTIMASNPEGRVSCTGRMMVQAVNQRGRSKRSVPGHMRRPRSRSRDSGDENDNIQERHFRPHFLQAPGDLIVQEGRLCRMDCKVSGLPTPDLVWQLNGQTIRPDSAHKMLVRENGVHSLVIEPVTSRDAGIYTCIASNRAGQNSFNLELIVAAKEMHKVPVFMEKLQNTLAEGHPVRLECRVSGVPHPQIFWKRENESLTQNTERISMHQDNCGYLCMIIQPALKEDAGWYTVSAKNEAGIVSSTARLDVHAQWQQPNLPKPRKVRPSTSRYAALTEKGLDVKAAFFPDCGPLQPGGLVESDDL</sequence>
<dbReference type="GO" id="GO:0030018">
    <property type="term" value="C:Z disc"/>
    <property type="evidence" value="ECO:0007669"/>
    <property type="project" value="UniProtKB-SubCell"/>
</dbReference>
<keyword evidence="17" id="KW-0393">Immunoglobulin domain</keyword>
<dbReference type="InterPro" id="IPR007110">
    <property type="entry name" value="Ig-like_dom"/>
</dbReference>
<dbReference type="PANTHER" id="PTHR47633">
    <property type="entry name" value="IMMUNOGLOBULIN"/>
    <property type="match status" value="1"/>
</dbReference>
<dbReference type="OMA" id="XPRSRSR"/>
<name>H3DJX5_TETNG</name>
<dbReference type="PANTHER" id="PTHR47633:SF10">
    <property type="entry name" value="PALLADIN, CYTOSKELETAL ASSOCIATED PROTEIN"/>
    <property type="match status" value="1"/>
</dbReference>
<keyword evidence="24" id="KW-1185">Reference proteome</keyword>
<feature type="region of interest" description="Disordered" evidence="21">
    <location>
        <begin position="754"/>
        <end position="788"/>
    </location>
</feature>
<evidence type="ECO:0000259" key="22">
    <source>
        <dbReference type="PROSITE" id="PS50835"/>
    </source>
</evidence>
<comment type="similarity">
    <text evidence="18">Belongs to the myotilin/palladin family.</text>
</comment>
<feature type="domain" description="Ig-like" evidence="22">
    <location>
        <begin position="891"/>
        <end position="980"/>
    </location>
</feature>
<dbReference type="GO" id="GO:0002102">
    <property type="term" value="C:podosome"/>
    <property type="evidence" value="ECO:0007669"/>
    <property type="project" value="UniProtKB-SubCell"/>
</dbReference>
<keyword evidence="12" id="KW-0965">Cell junction</keyword>
<feature type="region of interest" description="Disordered" evidence="21">
    <location>
        <begin position="305"/>
        <end position="335"/>
    </location>
</feature>
<feature type="region of interest" description="Disordered" evidence="21">
    <location>
        <begin position="241"/>
        <end position="267"/>
    </location>
</feature>
<evidence type="ECO:0000256" key="8">
    <source>
        <dbReference type="ARBA" id="ARBA00004624"/>
    </source>
</evidence>
<dbReference type="FunFam" id="2.60.40.10:FF:000256">
    <property type="entry name" value="myopalladin isoform X1"/>
    <property type="match status" value="1"/>
</dbReference>
<organism evidence="23 24">
    <name type="scientific">Tetraodon nigroviridis</name>
    <name type="common">Spotted green pufferfish</name>
    <name type="synonym">Chelonodon nigroviridis</name>
    <dbReference type="NCBI Taxonomy" id="99883"/>
    <lineage>
        <taxon>Eukaryota</taxon>
        <taxon>Metazoa</taxon>
        <taxon>Chordata</taxon>
        <taxon>Craniata</taxon>
        <taxon>Vertebrata</taxon>
        <taxon>Euteleostomi</taxon>
        <taxon>Actinopterygii</taxon>
        <taxon>Neopterygii</taxon>
        <taxon>Teleostei</taxon>
        <taxon>Neoteleostei</taxon>
        <taxon>Acanthomorphata</taxon>
        <taxon>Eupercaria</taxon>
        <taxon>Tetraodontiformes</taxon>
        <taxon>Tetradontoidea</taxon>
        <taxon>Tetraodontidae</taxon>
        <taxon>Tetraodon</taxon>
    </lineage>
</organism>
<evidence type="ECO:0000256" key="18">
    <source>
        <dbReference type="ARBA" id="ARBA00061540"/>
    </source>
</evidence>
<evidence type="ECO:0000256" key="6">
    <source>
        <dbReference type="ARBA" id="ARBA00004489"/>
    </source>
</evidence>
<dbReference type="InterPro" id="IPR013098">
    <property type="entry name" value="Ig_I-set"/>
</dbReference>
<feature type="region of interest" description="Disordered" evidence="21">
    <location>
        <begin position="372"/>
        <end position="406"/>
    </location>
</feature>
<evidence type="ECO:0000256" key="9">
    <source>
        <dbReference type="ARBA" id="ARBA00022490"/>
    </source>
</evidence>
<feature type="domain" description="Ig-like" evidence="22">
    <location>
        <begin position="1"/>
        <end position="58"/>
    </location>
</feature>
<reference evidence="23" key="3">
    <citation type="submission" date="2025-09" db="UniProtKB">
        <authorList>
            <consortium name="Ensembl"/>
        </authorList>
    </citation>
    <scope>IDENTIFICATION</scope>
</reference>
<dbReference type="FunCoup" id="H3DJX5">
    <property type="interactions" value="793"/>
</dbReference>
<feature type="domain" description="Ig-like" evidence="22">
    <location>
        <begin position="792"/>
        <end position="883"/>
    </location>
</feature>
<keyword evidence="16" id="KW-0966">Cell projection</keyword>
<feature type="domain" description="Ig-like" evidence="22">
    <location>
        <begin position="137"/>
        <end position="235"/>
    </location>
</feature>
<evidence type="ECO:0000256" key="16">
    <source>
        <dbReference type="ARBA" id="ARBA00023273"/>
    </source>
</evidence>
<feature type="compositionally biased region" description="Polar residues" evidence="21">
    <location>
        <begin position="541"/>
        <end position="556"/>
    </location>
</feature>
<dbReference type="STRING" id="99883.ENSTNIP00000020821"/>
<feature type="domain" description="Ig-like" evidence="22">
    <location>
        <begin position="660"/>
        <end position="744"/>
    </location>
</feature>
<evidence type="ECO:0000256" key="10">
    <source>
        <dbReference type="ARBA" id="ARBA00022553"/>
    </source>
</evidence>
<dbReference type="GO" id="GO:0001726">
    <property type="term" value="C:ruffle"/>
    <property type="evidence" value="ECO:0007669"/>
    <property type="project" value="UniProtKB-SubCell"/>
</dbReference>
<dbReference type="InterPro" id="IPR036179">
    <property type="entry name" value="Ig-like_dom_sf"/>
</dbReference>
<dbReference type="HOGENOM" id="CLU_006487_2_0_1"/>
<evidence type="ECO:0000256" key="19">
    <source>
        <dbReference type="ARBA" id="ARBA00065150"/>
    </source>
</evidence>
<dbReference type="FunFam" id="2.60.40.10:FF:000761">
    <property type="entry name" value="palladin isoform X2"/>
    <property type="match status" value="1"/>
</dbReference>
<dbReference type="SMART" id="SM00408">
    <property type="entry name" value="IGc2"/>
    <property type="match status" value="4"/>
</dbReference>
<feature type="compositionally biased region" description="Pro residues" evidence="21">
    <location>
        <begin position="376"/>
        <end position="402"/>
    </location>
</feature>
<keyword evidence="9" id="KW-0963">Cytoplasm</keyword>
<comment type="subcellular location">
    <subcellularLocation>
        <location evidence="4">Cell junction</location>
        <location evidence="4">Focal adhesion</location>
    </subcellularLocation>
    <subcellularLocation>
        <location evidence="6">Cell projection</location>
        <location evidence="6">Axon</location>
    </subcellularLocation>
    <subcellularLocation>
        <location evidence="8">Cell projection</location>
        <location evidence="8">Growth cone</location>
    </subcellularLocation>
    <subcellularLocation>
        <location evidence="7">Cell projection</location>
        <location evidence="7">Lamellipodium</location>
    </subcellularLocation>
    <subcellularLocation>
        <location evidence="1">Cell projection</location>
        <location evidence="1">Podosome</location>
    </subcellularLocation>
    <subcellularLocation>
        <location evidence="5">Cell projection</location>
        <location evidence="5">Ruffle</location>
    </subcellularLocation>
    <subcellularLocation>
        <location evidence="3">Cytoplasm</location>
        <location evidence="3">Cytoskeleton</location>
    </subcellularLocation>
    <subcellularLocation>
        <location evidence="2">Cytoplasm</location>
        <location evidence="2">Myofibril</location>
        <location evidence="2">Sarcomere</location>
        <location evidence="2">Z line</location>
    </subcellularLocation>
</comment>
<dbReference type="SMART" id="SM00409">
    <property type="entry name" value="IG"/>
    <property type="match status" value="5"/>
</dbReference>
<evidence type="ECO:0000313" key="24">
    <source>
        <dbReference type="Proteomes" id="UP000007303"/>
    </source>
</evidence>
<evidence type="ECO:0000256" key="5">
    <source>
        <dbReference type="ARBA" id="ARBA00004466"/>
    </source>
</evidence>
<evidence type="ECO:0000256" key="12">
    <source>
        <dbReference type="ARBA" id="ARBA00022949"/>
    </source>
</evidence>
<reference evidence="23" key="2">
    <citation type="submission" date="2025-08" db="UniProtKB">
        <authorList>
            <consortium name="Ensembl"/>
        </authorList>
    </citation>
    <scope>IDENTIFICATION</scope>
</reference>